<sequence>MNHAAHLATESDPEVARVSSDESEDDCSSCDSVDHQLSADRNGFLEAFCAMERRRLRRIQNGRVVKDGLGRHVNSAMKAIIVVMILAELFNITTQRFGVQQYWIIPVVITLALLFPAITQTIYYPEHTFTLWVGTELYIFCLWFAWFFDVRRKEDRAVEKMKMTCMDLPHSNWLSSDKFCLDEPQILEINGTDHNKAATTSNPDLLTKEDMVGDKNLKGLGGCGLERFLHLGDYASGKEVQPEETRGGLVSDVQHFINMARKAEGRVKSLTQNRRQREAQWEKYVHDMKATLQHEHQRHQQSLSKLDEDLQLAYQHQEESRTRLCQVIEVSMGKRLPEAGRPSDQQWENMVSQWEQESIERCNPLEVVRRAYTANPPPDFGANSVPMPAAANTAPNTHVDSFVLDPSWGPGPPSCAPSAPPPVPPPQPTPPDVYLGSATPMAAPTVPPPPAPHGVGVSPGARERVDGARGTVKARTPPQRQDPGLSLSAKLASKRNALKPFGGAGSNANEAERPVQDSAPSDAPPEGSGGLSAVPENGLPSLHEKDTHMETHDLS</sequence>
<keyword evidence="1" id="KW-0175">Coiled coil</keyword>
<feature type="region of interest" description="Disordered" evidence="2">
    <location>
        <begin position="404"/>
        <end position="555"/>
    </location>
</feature>
<feature type="coiled-coil region" evidence="1">
    <location>
        <begin position="260"/>
        <end position="309"/>
    </location>
</feature>
<dbReference type="EMBL" id="LSRX01000256">
    <property type="protein sequence ID" value="OLQ02718.1"/>
    <property type="molecule type" value="Genomic_DNA"/>
</dbReference>
<organism evidence="4 5">
    <name type="scientific">Symbiodinium microadriaticum</name>
    <name type="common">Dinoflagellate</name>
    <name type="synonym">Zooxanthella microadriatica</name>
    <dbReference type="NCBI Taxonomy" id="2951"/>
    <lineage>
        <taxon>Eukaryota</taxon>
        <taxon>Sar</taxon>
        <taxon>Alveolata</taxon>
        <taxon>Dinophyceae</taxon>
        <taxon>Suessiales</taxon>
        <taxon>Symbiodiniaceae</taxon>
        <taxon>Symbiodinium</taxon>
    </lineage>
</organism>
<protein>
    <submittedName>
        <fullName evidence="4">Uncharacterized protein</fullName>
    </submittedName>
</protein>
<keyword evidence="3" id="KW-0812">Transmembrane</keyword>
<keyword evidence="3" id="KW-1133">Transmembrane helix</keyword>
<comment type="caution">
    <text evidence="4">The sequence shown here is derived from an EMBL/GenBank/DDBJ whole genome shotgun (WGS) entry which is preliminary data.</text>
</comment>
<keyword evidence="3" id="KW-0472">Membrane</keyword>
<name>A0A1Q9E5N1_SYMMI</name>
<feature type="transmembrane region" description="Helical" evidence="3">
    <location>
        <begin position="102"/>
        <end position="123"/>
    </location>
</feature>
<proteinExistence type="predicted"/>
<feature type="transmembrane region" description="Helical" evidence="3">
    <location>
        <begin position="129"/>
        <end position="148"/>
    </location>
</feature>
<evidence type="ECO:0000256" key="2">
    <source>
        <dbReference type="SAM" id="MobiDB-lite"/>
    </source>
</evidence>
<accession>A0A1Q9E5N1</accession>
<evidence type="ECO:0000256" key="1">
    <source>
        <dbReference type="SAM" id="Coils"/>
    </source>
</evidence>
<gene>
    <name evidence="4" type="ORF">AK812_SmicGene14394</name>
</gene>
<keyword evidence="5" id="KW-1185">Reference proteome</keyword>
<evidence type="ECO:0000313" key="4">
    <source>
        <dbReference type="EMBL" id="OLQ02718.1"/>
    </source>
</evidence>
<dbReference type="AlphaFoldDB" id="A0A1Q9E5N1"/>
<dbReference type="Proteomes" id="UP000186817">
    <property type="component" value="Unassembled WGS sequence"/>
</dbReference>
<feature type="compositionally biased region" description="Pro residues" evidence="2">
    <location>
        <begin position="409"/>
        <end position="431"/>
    </location>
</feature>
<evidence type="ECO:0000256" key="3">
    <source>
        <dbReference type="SAM" id="Phobius"/>
    </source>
</evidence>
<dbReference type="OrthoDB" id="10334662at2759"/>
<feature type="region of interest" description="Disordered" evidence="2">
    <location>
        <begin position="1"/>
        <end position="24"/>
    </location>
</feature>
<reference evidence="4 5" key="1">
    <citation type="submission" date="2016-02" db="EMBL/GenBank/DDBJ databases">
        <title>Genome analysis of coral dinoflagellate symbionts highlights evolutionary adaptations to a symbiotic lifestyle.</title>
        <authorList>
            <person name="Aranda M."/>
            <person name="Li Y."/>
            <person name="Liew Y.J."/>
            <person name="Baumgarten S."/>
            <person name="Simakov O."/>
            <person name="Wilson M."/>
            <person name="Piel J."/>
            <person name="Ashoor H."/>
            <person name="Bougouffa S."/>
            <person name="Bajic V.B."/>
            <person name="Ryu T."/>
            <person name="Ravasi T."/>
            <person name="Bayer T."/>
            <person name="Micklem G."/>
            <person name="Kim H."/>
            <person name="Bhak J."/>
            <person name="Lajeunesse T.C."/>
            <person name="Voolstra C.R."/>
        </authorList>
    </citation>
    <scope>NUCLEOTIDE SEQUENCE [LARGE SCALE GENOMIC DNA]</scope>
    <source>
        <strain evidence="4 5">CCMP2467</strain>
    </source>
</reference>
<feature type="compositionally biased region" description="Basic and acidic residues" evidence="2">
    <location>
        <begin position="542"/>
        <end position="555"/>
    </location>
</feature>
<evidence type="ECO:0000313" key="5">
    <source>
        <dbReference type="Proteomes" id="UP000186817"/>
    </source>
</evidence>